<accession>A0ABT1F5G9</accession>
<evidence type="ECO:0000313" key="9">
    <source>
        <dbReference type="EMBL" id="MCP1372631.1"/>
    </source>
</evidence>
<dbReference type="PANTHER" id="PTHR13604:SF0">
    <property type="entry name" value="ABASIC SITE PROCESSING PROTEIN HMCES"/>
    <property type="match status" value="1"/>
</dbReference>
<keyword evidence="4 8" id="KW-0378">Hydrolase</keyword>
<keyword evidence="6" id="KW-0238">DNA-binding</keyword>
<evidence type="ECO:0000256" key="5">
    <source>
        <dbReference type="ARBA" id="ARBA00023124"/>
    </source>
</evidence>
<protein>
    <recommendedName>
        <fullName evidence="8">Abasic site processing protein</fullName>
        <ecNumber evidence="8">3.4.-.-</ecNumber>
    </recommendedName>
</protein>
<keyword evidence="3" id="KW-0227">DNA damage</keyword>
<sequence>MCYSAQVWADWRRYRKQGGELDIKGFVRLIDEMGGRPGWIRKLPKATRDSLLDVRTEEGMALAKAVREANRAAEVMLRDELQAQTDRLTAAEAVLAGPKPTKKAANDQRIATDKISRAQRDLDDLVRTELLDRDSRIYPGNYVPVLVAEGDRYVVKPMRYQCRPAGKPAMYDTKYPGTYNARRDNLEGFWKDLFGHTHALLVVDTFYENVEGPDGKNQVIQFTPRDREPMLVACLWSHWTDPAGKLPDLDSFAAITDEPEPEVAAAGHDRTIINIKPEHVDAWLRPNPANLAALYAIFDDKRHPFYEHQLAA</sequence>
<evidence type="ECO:0000256" key="3">
    <source>
        <dbReference type="ARBA" id="ARBA00022763"/>
    </source>
</evidence>
<keyword evidence="5" id="KW-0190">Covalent protein-DNA linkage</keyword>
<dbReference type="EMBL" id="JAMZEK010000001">
    <property type="protein sequence ID" value="MCP1372631.1"/>
    <property type="molecule type" value="Genomic_DNA"/>
</dbReference>
<keyword evidence="10" id="KW-1185">Reference proteome</keyword>
<dbReference type="EC" id="3.4.-.-" evidence="8"/>
<comment type="caution">
    <text evidence="9">The sequence shown here is derived from an EMBL/GenBank/DDBJ whole genome shotgun (WGS) entry which is preliminary data.</text>
</comment>
<dbReference type="InterPro" id="IPR003738">
    <property type="entry name" value="SRAP"/>
</dbReference>
<name>A0ABT1F5G9_9GAMM</name>
<proteinExistence type="inferred from homology"/>
<dbReference type="InterPro" id="IPR036590">
    <property type="entry name" value="SRAP-like"/>
</dbReference>
<gene>
    <name evidence="9" type="ORF">NC595_00990</name>
</gene>
<evidence type="ECO:0000256" key="4">
    <source>
        <dbReference type="ARBA" id="ARBA00022801"/>
    </source>
</evidence>
<evidence type="ECO:0000256" key="7">
    <source>
        <dbReference type="ARBA" id="ARBA00023239"/>
    </source>
</evidence>
<evidence type="ECO:0000313" key="10">
    <source>
        <dbReference type="Proteomes" id="UP001204615"/>
    </source>
</evidence>
<keyword evidence="2 8" id="KW-0645">Protease</keyword>
<dbReference type="PANTHER" id="PTHR13604">
    <property type="entry name" value="DC12-RELATED"/>
    <property type="match status" value="1"/>
</dbReference>
<dbReference type="Pfam" id="PF02586">
    <property type="entry name" value="SRAP"/>
    <property type="match status" value="1"/>
</dbReference>
<evidence type="ECO:0000256" key="2">
    <source>
        <dbReference type="ARBA" id="ARBA00022670"/>
    </source>
</evidence>
<comment type="similarity">
    <text evidence="1 8">Belongs to the SOS response-associated peptidase family.</text>
</comment>
<dbReference type="RefSeq" id="WP_253564266.1">
    <property type="nucleotide sequence ID" value="NZ_JAMZEK010000001.1"/>
</dbReference>
<dbReference type="Gene3D" id="3.90.1680.10">
    <property type="entry name" value="SOS response associated peptidase-like"/>
    <property type="match status" value="1"/>
</dbReference>
<organism evidence="9 10">
    <name type="scientific">Dyella lutea</name>
    <dbReference type="NCBI Taxonomy" id="2950441"/>
    <lineage>
        <taxon>Bacteria</taxon>
        <taxon>Pseudomonadati</taxon>
        <taxon>Pseudomonadota</taxon>
        <taxon>Gammaproteobacteria</taxon>
        <taxon>Lysobacterales</taxon>
        <taxon>Rhodanobacteraceae</taxon>
        <taxon>Dyella</taxon>
    </lineage>
</organism>
<evidence type="ECO:0000256" key="1">
    <source>
        <dbReference type="ARBA" id="ARBA00008136"/>
    </source>
</evidence>
<evidence type="ECO:0000256" key="8">
    <source>
        <dbReference type="RuleBase" id="RU364100"/>
    </source>
</evidence>
<dbReference type="SUPFAM" id="SSF143081">
    <property type="entry name" value="BB1717-like"/>
    <property type="match status" value="1"/>
</dbReference>
<evidence type="ECO:0000256" key="6">
    <source>
        <dbReference type="ARBA" id="ARBA00023125"/>
    </source>
</evidence>
<reference evidence="9 10" key="1">
    <citation type="submission" date="2022-06" db="EMBL/GenBank/DDBJ databases">
        <title>Dyella sp. Sa strain:Sa Genome sequencing.</title>
        <authorList>
            <person name="Park S."/>
        </authorList>
    </citation>
    <scope>NUCLEOTIDE SEQUENCE [LARGE SCALE GENOMIC DNA]</scope>
    <source>
        <strain evidence="9 10">Sa</strain>
    </source>
</reference>
<keyword evidence="7" id="KW-0456">Lyase</keyword>
<dbReference type="Proteomes" id="UP001204615">
    <property type="component" value="Unassembled WGS sequence"/>
</dbReference>